<dbReference type="EMBL" id="LS974202">
    <property type="protein sequence ID" value="SSC11975.1"/>
    <property type="molecule type" value="Genomic_DNA"/>
</dbReference>
<organism evidence="1 2">
    <name type="scientific">Mesotoga infera</name>
    <dbReference type="NCBI Taxonomy" id="1236046"/>
    <lineage>
        <taxon>Bacteria</taxon>
        <taxon>Thermotogati</taxon>
        <taxon>Thermotogota</taxon>
        <taxon>Thermotogae</taxon>
        <taxon>Kosmotogales</taxon>
        <taxon>Kosmotogaceae</taxon>
        <taxon>Mesotoga</taxon>
    </lineage>
</organism>
<keyword evidence="2" id="KW-1185">Reference proteome</keyword>
<reference evidence="1 2" key="1">
    <citation type="submission" date="2017-01" db="EMBL/GenBank/DDBJ databases">
        <authorList>
            <person name="Erauso G."/>
        </authorList>
    </citation>
    <scope>NUCLEOTIDE SEQUENCE [LARGE SCALE GENOMIC DNA]</scope>
    <source>
        <strain evidence="1">MESINF1</strain>
    </source>
</reference>
<gene>
    <name evidence="1" type="ORF">MESINF_0525</name>
</gene>
<name>A0A7Z7LDD5_9BACT</name>
<dbReference type="Proteomes" id="UP000250796">
    <property type="component" value="Chromosome MESINF"/>
</dbReference>
<protein>
    <submittedName>
        <fullName evidence="1">Uncharacterized protein</fullName>
    </submittedName>
</protein>
<evidence type="ECO:0000313" key="2">
    <source>
        <dbReference type="Proteomes" id="UP000250796"/>
    </source>
</evidence>
<evidence type="ECO:0000313" key="1">
    <source>
        <dbReference type="EMBL" id="SSC11975.1"/>
    </source>
</evidence>
<proteinExistence type="predicted"/>
<sequence>MRLEKIVPPAIIMETIPANDRGTLNAVLITGQAEPNSESGKPRLIKEM</sequence>
<dbReference type="AlphaFoldDB" id="A0A7Z7LDD5"/>
<accession>A0A7Z7LDD5</accession>
<dbReference type="KEGG" id="minf:MESINF_0525"/>